<dbReference type="GO" id="GO:0046872">
    <property type="term" value="F:metal ion binding"/>
    <property type="evidence" value="ECO:0007669"/>
    <property type="project" value="InterPro"/>
</dbReference>
<dbReference type="PROSITE" id="PS50975">
    <property type="entry name" value="ATP_GRASP"/>
    <property type="match status" value="1"/>
</dbReference>
<dbReference type="SUPFAM" id="SSF56059">
    <property type="entry name" value="Glutathione synthetase ATP-binding domain-like"/>
    <property type="match status" value="1"/>
</dbReference>
<dbReference type="PROSITE" id="PS00867">
    <property type="entry name" value="CPSASE_2"/>
    <property type="match status" value="1"/>
</dbReference>
<feature type="region of interest" description="Disordered" evidence="6">
    <location>
        <begin position="1"/>
        <end position="21"/>
    </location>
</feature>
<evidence type="ECO:0000256" key="1">
    <source>
        <dbReference type="ARBA" id="ARBA00022598"/>
    </source>
</evidence>
<dbReference type="NCBIfam" id="NF006043">
    <property type="entry name" value="PRK08186.1"/>
    <property type="match status" value="1"/>
</dbReference>
<dbReference type="SUPFAM" id="SSF75304">
    <property type="entry name" value="Amidase signature (AS) enzymes"/>
    <property type="match status" value="1"/>
</dbReference>
<dbReference type="InterPro" id="IPR016185">
    <property type="entry name" value="PreATP-grasp_dom_sf"/>
</dbReference>
<evidence type="ECO:0000259" key="7">
    <source>
        <dbReference type="PROSITE" id="PS50975"/>
    </source>
</evidence>
<proteinExistence type="predicted"/>
<dbReference type="InterPro" id="IPR053844">
    <property type="entry name" value="AH_C"/>
</dbReference>
<dbReference type="eggNOG" id="KOG1211">
    <property type="taxonomic scope" value="Eukaryota"/>
</dbReference>
<dbReference type="SUPFAM" id="SSF52440">
    <property type="entry name" value="PreATP-grasp domain"/>
    <property type="match status" value="1"/>
</dbReference>
<dbReference type="InterPro" id="IPR011764">
    <property type="entry name" value="Biotin_carboxylation_dom"/>
</dbReference>
<protein>
    <submittedName>
        <fullName evidence="9">Putative urea amidolyase protein</fullName>
    </submittedName>
</protein>
<evidence type="ECO:0000256" key="6">
    <source>
        <dbReference type="SAM" id="MobiDB-lite"/>
    </source>
</evidence>
<dbReference type="PROSITE" id="PS50979">
    <property type="entry name" value="BC"/>
    <property type="match status" value="1"/>
</dbReference>
<dbReference type="InterPro" id="IPR036928">
    <property type="entry name" value="AS_sf"/>
</dbReference>
<dbReference type="OrthoDB" id="167809at2759"/>
<dbReference type="InterPro" id="IPR011054">
    <property type="entry name" value="Rudment_hybrid_motif"/>
</dbReference>
<keyword evidence="2 5" id="KW-0547">Nucleotide-binding</keyword>
<evidence type="ECO:0000256" key="5">
    <source>
        <dbReference type="PROSITE-ProRule" id="PRU00409"/>
    </source>
</evidence>
<organism evidence="9 10">
    <name type="scientific">Eutypa lata (strain UCR-EL1)</name>
    <name type="common">Grapevine dieback disease fungus</name>
    <name type="synonym">Eutypa armeniacae</name>
    <dbReference type="NCBI Taxonomy" id="1287681"/>
    <lineage>
        <taxon>Eukaryota</taxon>
        <taxon>Fungi</taxon>
        <taxon>Dikarya</taxon>
        <taxon>Ascomycota</taxon>
        <taxon>Pezizomycotina</taxon>
        <taxon>Sordariomycetes</taxon>
        <taxon>Xylariomycetidae</taxon>
        <taxon>Xylariales</taxon>
        <taxon>Diatrypaceae</taxon>
        <taxon>Eutypa</taxon>
    </lineage>
</organism>
<evidence type="ECO:0000259" key="8">
    <source>
        <dbReference type="PROSITE" id="PS50979"/>
    </source>
</evidence>
<dbReference type="Pfam" id="PF00289">
    <property type="entry name" value="Biotin_carb_N"/>
    <property type="match status" value="1"/>
</dbReference>
<dbReference type="EMBL" id="KB707533">
    <property type="protein sequence ID" value="EMR61853.1"/>
    <property type="molecule type" value="Genomic_DNA"/>
</dbReference>
<dbReference type="SUPFAM" id="SSF51246">
    <property type="entry name" value="Rudiment single hybrid motif"/>
    <property type="match status" value="1"/>
</dbReference>
<dbReference type="Gene3D" id="3.30.470.20">
    <property type="entry name" value="ATP-grasp fold, B domain"/>
    <property type="match status" value="1"/>
</dbReference>
<feature type="domain" description="Biotin carboxylation" evidence="8">
    <location>
        <begin position="598"/>
        <end position="1034"/>
    </location>
</feature>
<dbReference type="InterPro" id="IPR005479">
    <property type="entry name" value="CPAse_ATP-bd"/>
</dbReference>
<dbReference type="NCBIfam" id="TIGR02713">
    <property type="entry name" value="allophanate_hyd"/>
    <property type="match status" value="1"/>
</dbReference>
<dbReference type="AlphaFoldDB" id="M7SCE2"/>
<reference evidence="10" key="1">
    <citation type="journal article" date="2013" name="Genome Announc.">
        <title>Draft genome sequence of the grapevine dieback fungus Eutypa lata UCR-EL1.</title>
        <authorList>
            <person name="Blanco-Ulate B."/>
            <person name="Rolshausen P.E."/>
            <person name="Cantu D."/>
        </authorList>
    </citation>
    <scope>NUCLEOTIDE SEQUENCE [LARGE SCALE GENOMIC DNA]</scope>
    <source>
        <strain evidence="10">UCR-EL1</strain>
    </source>
</reference>
<dbReference type="PANTHER" id="PTHR18866">
    <property type="entry name" value="CARBOXYLASE:PYRUVATE/ACETYL-COA/PROPIONYL-COA CARBOXYLASE"/>
    <property type="match status" value="1"/>
</dbReference>
<dbReference type="Proteomes" id="UP000012174">
    <property type="component" value="Unassembled WGS sequence"/>
</dbReference>
<dbReference type="Pfam" id="PF02786">
    <property type="entry name" value="CPSase_L_D2"/>
    <property type="match status" value="1"/>
</dbReference>
<dbReference type="GO" id="GO:0005524">
    <property type="term" value="F:ATP binding"/>
    <property type="evidence" value="ECO:0007669"/>
    <property type="project" value="UniProtKB-UniRule"/>
</dbReference>
<evidence type="ECO:0000256" key="4">
    <source>
        <dbReference type="ARBA" id="ARBA00023267"/>
    </source>
</evidence>
<accession>M7SCE2</accession>
<keyword evidence="9" id="KW-0456">Lyase</keyword>
<dbReference type="GO" id="GO:0016829">
    <property type="term" value="F:lyase activity"/>
    <property type="evidence" value="ECO:0007669"/>
    <property type="project" value="UniProtKB-KW"/>
</dbReference>
<keyword evidence="10" id="KW-1185">Reference proteome</keyword>
<dbReference type="PROSITE" id="PS00866">
    <property type="entry name" value="CPSASE_1"/>
    <property type="match status" value="1"/>
</dbReference>
<dbReference type="HOGENOM" id="CLU_293733_0_0_1"/>
<dbReference type="Pfam" id="PF01425">
    <property type="entry name" value="Amidase"/>
    <property type="match status" value="1"/>
</dbReference>
<dbReference type="InterPro" id="IPR005482">
    <property type="entry name" value="Biotin_COase_C"/>
</dbReference>
<dbReference type="Gene3D" id="1.20.58.1700">
    <property type="match status" value="1"/>
</dbReference>
<dbReference type="Gene3D" id="3.90.1300.10">
    <property type="entry name" value="Amidase signature (AS) domain"/>
    <property type="match status" value="1"/>
</dbReference>
<dbReference type="Gene3D" id="3.10.490.10">
    <property type="entry name" value="Gamma-glutamyl cyclotransferase-like"/>
    <property type="match status" value="1"/>
</dbReference>
<evidence type="ECO:0000256" key="2">
    <source>
        <dbReference type="ARBA" id="ARBA00022741"/>
    </source>
</evidence>
<dbReference type="Pfam" id="PF02785">
    <property type="entry name" value="Biotin_carb_C"/>
    <property type="match status" value="1"/>
</dbReference>
<evidence type="ECO:0000313" key="10">
    <source>
        <dbReference type="Proteomes" id="UP000012174"/>
    </source>
</evidence>
<keyword evidence="3 5" id="KW-0067">ATP-binding</keyword>
<dbReference type="InterPro" id="IPR023631">
    <property type="entry name" value="Amidase_dom"/>
</dbReference>
<dbReference type="GO" id="GO:0016874">
    <property type="term" value="F:ligase activity"/>
    <property type="evidence" value="ECO:0007669"/>
    <property type="project" value="UniProtKB-KW"/>
</dbReference>
<dbReference type="eggNOG" id="KOG0238">
    <property type="taxonomic scope" value="Eukaryota"/>
</dbReference>
<dbReference type="Pfam" id="PF21986">
    <property type="entry name" value="AH_C"/>
    <property type="match status" value="1"/>
</dbReference>
<keyword evidence="4" id="KW-0092">Biotin</keyword>
<evidence type="ECO:0000256" key="3">
    <source>
        <dbReference type="ARBA" id="ARBA00022840"/>
    </source>
</evidence>
<dbReference type="PANTHER" id="PTHR18866:SF128">
    <property type="entry name" value="UREA AMIDOLYASE"/>
    <property type="match status" value="1"/>
</dbReference>
<dbReference type="KEGG" id="ela:UCREL1_11217"/>
<dbReference type="SMART" id="SM00878">
    <property type="entry name" value="Biotin_carb_C"/>
    <property type="match status" value="1"/>
</dbReference>
<name>M7SCE2_EUTLA</name>
<dbReference type="FunFam" id="3.40.50.20:FF:000010">
    <property type="entry name" value="Propionyl-CoA carboxylase subunit alpha"/>
    <property type="match status" value="1"/>
</dbReference>
<sequence length="1034" mass="111576">MSINHSRIGVTETQTSERTANPHTHAWISLATDDHIKEQWDCLCSSSSANLPLRGVPFAVKDNINARAFRTTAACPAFASDAVIVEDAPVVAKLKAAGAILIGKTNLDQFATGLVGTRSPYGAVPNSFDPTRVSGGSSSGSAVVVARGVVPFSLGTDTAGSGRVPAGLNNIFGLKPTRGAISARGVVPACRSLDCVSIFTLTMDDAETVLSVAEGFDDEDAYSRARPSVLPSSGFGTSLRLAETRPTLAICKEPPWFGGSEQARAYETALSRCAELGWNLVPTDFDKLFGLAQLLYEGPWVAERYAAIQTFIETSASEMDPTVHSIISRAKKFSAADTFSAEYLRQDLTREIQTVFAAFDGLLVPTTPTFPTHKDIENDPVNENSKLGTYTNFVNFLDWTALAIPAGFRADGLPFGITLISDKWQEPGLLHLARQWTASETSLVDVKQIDHSSTDSRRMKIAVVGAHLKGFPLNGDLISRGATFQQLTATSAAYRLFALPGTEPKKPGIRRALVEESGCEIEVEVWSLPKPEFGEFMATIPFPLGIGSLELRDGTWVNGFVCECSALQGATDITSFGGWRAYMSNIRELSNQVPKPKSVARVLIANRGEIACRILRTLHKMNIETVAIYSDADAHAPHVRDADIALRLDGNTVADTYLNGEEILRLAESASVDAIIPGYGFLSENADFARAVEERGMVWVGPTPVQMSELGLKHRARAIAAEAGVPTVPGSSGLIGSLEDAVVEARRIGFPLMLKSTAGGGGIGLRRCTDFKSLEEAFEGVKRLAAANFADSGVFLERFIQNARHVEVQVLGDGTGRVFAAGERDCSLQRRHQKVVEEAPALMVPADVRDSMRGAAVKLASAVKYRSVGTVEFIYDSDSQEFYFLEVNTRLQVEHPITEAVTGLDLVECMIRIARQDCEGLFDKSQDDIVPSGVSVEVRVYAEDPVRSFQPCSGRISAVDFPEGLRVDTWIEVGTDVSTSYDPMLAKLIASGKDRHEVLSRLSQGLAHTRIDGRLEAEQPNFANGHVSPDSAPA</sequence>
<dbReference type="InterPro" id="IPR050856">
    <property type="entry name" value="Biotin_carboxylase_complex"/>
</dbReference>
<keyword evidence="1" id="KW-0436">Ligase</keyword>
<dbReference type="InterPro" id="IPR005481">
    <property type="entry name" value="BC-like_N"/>
</dbReference>
<gene>
    <name evidence="9" type="ORF">UCREL1_11217</name>
</gene>
<feature type="domain" description="ATP-grasp" evidence="7">
    <location>
        <begin position="717"/>
        <end position="915"/>
    </location>
</feature>
<dbReference type="STRING" id="1287681.M7SCE2"/>
<dbReference type="InterPro" id="IPR011761">
    <property type="entry name" value="ATP-grasp"/>
</dbReference>
<dbReference type="InterPro" id="IPR014085">
    <property type="entry name" value="Allophanate_hydrolase"/>
</dbReference>
<evidence type="ECO:0000313" key="9">
    <source>
        <dbReference type="EMBL" id="EMR61853.1"/>
    </source>
</evidence>